<evidence type="ECO:0000256" key="6">
    <source>
        <dbReference type="ARBA" id="ARBA00023204"/>
    </source>
</evidence>
<dbReference type="InterPro" id="IPR010994">
    <property type="entry name" value="RuvA_2-like"/>
</dbReference>
<dbReference type="GO" id="GO:0003684">
    <property type="term" value="F:damaged DNA binding"/>
    <property type="evidence" value="ECO:0007669"/>
    <property type="project" value="TreeGrafter"/>
</dbReference>
<feature type="domain" description="ERCC4" evidence="7">
    <location>
        <begin position="3"/>
        <end position="83"/>
    </location>
</feature>
<gene>
    <name evidence="8" type="ORF">GC250_03685</name>
</gene>
<proteinExistence type="predicted"/>
<comment type="caution">
    <text evidence="8">The sequence shown here is derived from an EMBL/GenBank/DDBJ whole genome shotgun (WGS) entry which is preliminary data.</text>
</comment>
<dbReference type="PANTHER" id="PTHR10150:SF0">
    <property type="entry name" value="DNA REPAIR ENDONUCLEASE XPF"/>
    <property type="match status" value="1"/>
</dbReference>
<dbReference type="SUPFAM" id="SSF47781">
    <property type="entry name" value="RuvA domain 2-like"/>
    <property type="match status" value="1"/>
</dbReference>
<dbReference type="SMART" id="SM00891">
    <property type="entry name" value="ERCC4"/>
    <property type="match status" value="1"/>
</dbReference>
<dbReference type="PANTHER" id="PTHR10150">
    <property type="entry name" value="DNA REPAIR ENDONUCLEASE XPF"/>
    <property type="match status" value="1"/>
</dbReference>
<dbReference type="SUPFAM" id="SSF52980">
    <property type="entry name" value="Restriction endonuclease-like"/>
    <property type="match status" value="1"/>
</dbReference>
<evidence type="ECO:0000256" key="2">
    <source>
        <dbReference type="ARBA" id="ARBA00022759"/>
    </source>
</evidence>
<sequence>MLRIYVDERENQSGIPDLLRSYGVAVVLQQLSVGDYILGDGVAVERKSVNDLVNSVFDKRLFDQISRMSQTYALSFLLIEGDLSRIKQITDRWKAINGAIISLIMDYKINVIYSMSKSDTVEILIKIAKKSQEQDRPMRAISLHDKRKLSSIEDFQEYIIESFPNIGSNTAKKIMKKFKSINDFCNASLPELEKALGSKKRAELIFSIIHKNFSISSEGVENSNEKENKHKSLFDFMDSS</sequence>
<organism evidence="8 9">
    <name type="scientific">Sulfuracidifex metallicus DSM 6482 = JCM 9184</name>
    <dbReference type="NCBI Taxonomy" id="523847"/>
    <lineage>
        <taxon>Archaea</taxon>
        <taxon>Thermoproteota</taxon>
        <taxon>Thermoprotei</taxon>
        <taxon>Sulfolobales</taxon>
        <taxon>Sulfolobaceae</taxon>
        <taxon>Sulfuracidifex</taxon>
    </lineage>
</organism>
<keyword evidence="1" id="KW-0540">Nuclease</keyword>
<keyword evidence="6" id="KW-0234">DNA repair</keyword>
<dbReference type="GO" id="GO:0003697">
    <property type="term" value="F:single-stranded DNA binding"/>
    <property type="evidence" value="ECO:0007669"/>
    <property type="project" value="TreeGrafter"/>
</dbReference>
<dbReference type="GO" id="GO:1901255">
    <property type="term" value="P:nucleotide-excision repair involved in interstrand cross-link repair"/>
    <property type="evidence" value="ECO:0007669"/>
    <property type="project" value="TreeGrafter"/>
</dbReference>
<dbReference type="NCBIfam" id="NF040956">
    <property type="entry name" value="Arch_Xpf_endonucase"/>
    <property type="match status" value="1"/>
</dbReference>
<dbReference type="GO" id="GO:0000014">
    <property type="term" value="F:single-stranded DNA endodeoxyribonuclease activity"/>
    <property type="evidence" value="ECO:0007669"/>
    <property type="project" value="TreeGrafter"/>
</dbReference>
<keyword evidence="2" id="KW-0255">Endonuclease</keyword>
<dbReference type="Gene3D" id="3.40.50.10130">
    <property type="match status" value="1"/>
</dbReference>
<dbReference type="AlphaFoldDB" id="A0A6A9QLJ4"/>
<evidence type="ECO:0000256" key="3">
    <source>
        <dbReference type="ARBA" id="ARBA00022763"/>
    </source>
</evidence>
<evidence type="ECO:0000256" key="5">
    <source>
        <dbReference type="ARBA" id="ARBA00023125"/>
    </source>
</evidence>
<dbReference type="InterPro" id="IPR006166">
    <property type="entry name" value="ERCC4_domain"/>
</dbReference>
<evidence type="ECO:0000256" key="1">
    <source>
        <dbReference type="ARBA" id="ARBA00022722"/>
    </source>
</evidence>
<keyword evidence="4" id="KW-0378">Hydrolase</keyword>
<name>A0A6A9QLJ4_SULME</name>
<dbReference type="Gene3D" id="1.10.150.20">
    <property type="entry name" value="5' to 3' exonuclease, C-terminal subdomain"/>
    <property type="match status" value="1"/>
</dbReference>
<keyword evidence="3" id="KW-0227">DNA damage</keyword>
<accession>A0A6A9QLJ4</accession>
<dbReference type="InterPro" id="IPR011335">
    <property type="entry name" value="Restrct_endonuc-II-like"/>
</dbReference>
<evidence type="ECO:0000313" key="9">
    <source>
        <dbReference type="Proteomes" id="UP000470772"/>
    </source>
</evidence>
<keyword evidence="9" id="KW-1185">Reference proteome</keyword>
<protein>
    <submittedName>
        <fullName evidence="8">Multidrug MFS transporter</fullName>
    </submittedName>
</protein>
<evidence type="ECO:0000256" key="4">
    <source>
        <dbReference type="ARBA" id="ARBA00022801"/>
    </source>
</evidence>
<dbReference type="InterPro" id="IPR053651">
    <property type="entry name" value="DNA_repair_endonuclease"/>
</dbReference>
<dbReference type="Proteomes" id="UP000470772">
    <property type="component" value="Unassembled WGS sequence"/>
</dbReference>
<evidence type="ECO:0000259" key="7">
    <source>
        <dbReference type="SMART" id="SM00891"/>
    </source>
</evidence>
<dbReference type="CDD" id="cd20075">
    <property type="entry name" value="XPF_nuclease_XPF_arch"/>
    <property type="match status" value="1"/>
</dbReference>
<reference evidence="8 9" key="1">
    <citation type="submission" date="2019-10" db="EMBL/GenBank/DDBJ databases">
        <title>Sequencing and Assembly of Multiple Reported Metal-Biooxidizing Members of the Extremely Thermoacidophilic Archaeal Family Sulfolobaceae.</title>
        <authorList>
            <person name="Counts J.A."/>
            <person name="Kelly R.M."/>
        </authorList>
    </citation>
    <scope>NUCLEOTIDE SEQUENCE [LARGE SCALE GENOMIC DNA]</scope>
    <source>
        <strain evidence="8 9">DSM 6482</strain>
    </source>
</reference>
<dbReference type="RefSeq" id="WP_156016314.1">
    <property type="nucleotide sequence ID" value="NZ_WGGD01000005.1"/>
</dbReference>
<dbReference type="Pfam" id="PF02732">
    <property type="entry name" value="ERCC4"/>
    <property type="match status" value="1"/>
</dbReference>
<keyword evidence="5" id="KW-0238">DNA-binding</keyword>
<dbReference type="EMBL" id="WGGD01000005">
    <property type="protein sequence ID" value="MUN28568.1"/>
    <property type="molecule type" value="Genomic_DNA"/>
</dbReference>
<dbReference type="GO" id="GO:0000724">
    <property type="term" value="P:double-strand break repair via homologous recombination"/>
    <property type="evidence" value="ECO:0007669"/>
    <property type="project" value="TreeGrafter"/>
</dbReference>
<evidence type="ECO:0000313" key="8">
    <source>
        <dbReference type="EMBL" id="MUN28568.1"/>
    </source>
</evidence>